<dbReference type="SUPFAM" id="SSF52540">
    <property type="entry name" value="P-loop containing nucleoside triphosphate hydrolases"/>
    <property type="match status" value="1"/>
</dbReference>
<dbReference type="InterPro" id="IPR027417">
    <property type="entry name" value="P-loop_NTPase"/>
</dbReference>
<dbReference type="PANTHER" id="PTHR36978:SF4">
    <property type="entry name" value="P-LOOP CONTAINING NUCLEOSIDE TRIPHOSPHATE HYDROLASE PROTEIN"/>
    <property type="match status" value="1"/>
</dbReference>
<dbReference type="InterPro" id="IPR040632">
    <property type="entry name" value="Sulfotransfer_4"/>
</dbReference>
<sequence length="308" mass="35951">MARSSGPARLSWLMTPLIVSFIALLIHQFAQQPETLRPKIFVLGLSKTGTTSIGDALERLGYRRLGWRDIRSRHLVHSWANGGYDSLVDITRYYDAFEDLPWPFMYKEMAERYPDAKFVLSLRKDEETWLRSMSIHVGRGRWLPYKYFYGADTFPGNEDIMRESYRNHSQNVRGYFADKKDRLLEMSIDDGDINWDVVCQVAICPGGNVPALSFPRANTAASWNMGWFLNQWQWCWGWLVTRTEEQASHFYYERDHPALRFVLSAFWRLYDVIERAYTELYFRSLSHIVLPPVTTSGPLKDSHFSGSC</sequence>
<dbReference type="OrthoDB" id="408152at2759"/>
<dbReference type="EMBL" id="LFZO01000141">
    <property type="protein sequence ID" value="KXT12742.1"/>
    <property type="molecule type" value="Genomic_DNA"/>
</dbReference>
<dbReference type="AlphaFoldDB" id="A0A139IDR7"/>
<comment type="caution">
    <text evidence="2">The sequence shown here is derived from an EMBL/GenBank/DDBJ whole genome shotgun (WGS) entry which is preliminary data.</text>
</comment>
<protein>
    <recommendedName>
        <fullName evidence="4">Sulfotransferase domain-containing protein</fullName>
    </recommendedName>
</protein>
<dbReference type="PANTHER" id="PTHR36978">
    <property type="entry name" value="P-LOOP CONTAINING NUCLEOTIDE TRIPHOSPHATE HYDROLASE"/>
    <property type="match status" value="1"/>
</dbReference>
<keyword evidence="1" id="KW-0472">Membrane</keyword>
<dbReference type="Pfam" id="PF17784">
    <property type="entry name" value="Sulfotransfer_4"/>
    <property type="match status" value="1"/>
</dbReference>
<evidence type="ECO:0000313" key="2">
    <source>
        <dbReference type="EMBL" id="KXT12742.1"/>
    </source>
</evidence>
<accession>A0A139IDR7</accession>
<name>A0A139IDR7_9PEZI</name>
<keyword evidence="1" id="KW-0812">Transmembrane</keyword>
<gene>
    <name evidence="2" type="ORF">AC579_8908</name>
</gene>
<dbReference type="Gene3D" id="3.40.50.300">
    <property type="entry name" value="P-loop containing nucleotide triphosphate hydrolases"/>
    <property type="match status" value="1"/>
</dbReference>
<dbReference type="Proteomes" id="UP000073492">
    <property type="component" value="Unassembled WGS sequence"/>
</dbReference>
<evidence type="ECO:0000313" key="3">
    <source>
        <dbReference type="Proteomes" id="UP000073492"/>
    </source>
</evidence>
<keyword evidence="1" id="KW-1133">Transmembrane helix</keyword>
<feature type="transmembrane region" description="Helical" evidence="1">
    <location>
        <begin position="12"/>
        <end position="30"/>
    </location>
</feature>
<organism evidence="2 3">
    <name type="scientific">Pseudocercospora musae</name>
    <dbReference type="NCBI Taxonomy" id="113226"/>
    <lineage>
        <taxon>Eukaryota</taxon>
        <taxon>Fungi</taxon>
        <taxon>Dikarya</taxon>
        <taxon>Ascomycota</taxon>
        <taxon>Pezizomycotina</taxon>
        <taxon>Dothideomycetes</taxon>
        <taxon>Dothideomycetidae</taxon>
        <taxon>Mycosphaerellales</taxon>
        <taxon>Mycosphaerellaceae</taxon>
        <taxon>Pseudocercospora</taxon>
    </lineage>
</organism>
<evidence type="ECO:0008006" key="4">
    <source>
        <dbReference type="Google" id="ProtNLM"/>
    </source>
</evidence>
<reference evidence="2 3" key="1">
    <citation type="submission" date="2015-07" db="EMBL/GenBank/DDBJ databases">
        <title>Comparative genomics of the Sigatoka disease complex on banana suggests a link between parallel evolutionary changes in Pseudocercospora fijiensis and Pseudocercospora eumusae and increased virulence on the banana host.</title>
        <authorList>
            <person name="Chang T.-C."/>
            <person name="Salvucci A."/>
            <person name="Crous P.W."/>
            <person name="Stergiopoulos I."/>
        </authorList>
    </citation>
    <scope>NUCLEOTIDE SEQUENCE [LARGE SCALE GENOMIC DNA]</scope>
    <source>
        <strain evidence="2 3">CBS 116634</strain>
    </source>
</reference>
<proteinExistence type="predicted"/>
<evidence type="ECO:0000256" key="1">
    <source>
        <dbReference type="SAM" id="Phobius"/>
    </source>
</evidence>
<keyword evidence="3" id="KW-1185">Reference proteome</keyword>